<feature type="transmembrane region" description="Helical" evidence="1">
    <location>
        <begin position="6"/>
        <end position="23"/>
    </location>
</feature>
<organism evidence="2 3">
    <name type="scientific">Micromonospora parathelypteridis</name>
    <dbReference type="NCBI Taxonomy" id="1839617"/>
    <lineage>
        <taxon>Bacteria</taxon>
        <taxon>Bacillati</taxon>
        <taxon>Actinomycetota</taxon>
        <taxon>Actinomycetes</taxon>
        <taxon>Micromonosporales</taxon>
        <taxon>Micromonosporaceae</taxon>
        <taxon>Micromonospora</taxon>
    </lineage>
</organism>
<dbReference type="RefSeq" id="WP_184176313.1">
    <property type="nucleotide sequence ID" value="NZ_BMNF01000008.1"/>
</dbReference>
<evidence type="ECO:0008006" key="4">
    <source>
        <dbReference type="Google" id="ProtNLM"/>
    </source>
</evidence>
<comment type="caution">
    <text evidence="2">The sequence shown here is derived from an EMBL/GenBank/DDBJ whole genome shotgun (WGS) entry which is preliminary data.</text>
</comment>
<keyword evidence="1" id="KW-0472">Membrane</keyword>
<name>A0A840VV87_9ACTN</name>
<keyword evidence="1" id="KW-0812">Transmembrane</keyword>
<gene>
    <name evidence="2" type="ORF">HNR20_000624</name>
</gene>
<proteinExistence type="predicted"/>
<feature type="transmembrane region" description="Helical" evidence="1">
    <location>
        <begin position="60"/>
        <end position="82"/>
    </location>
</feature>
<protein>
    <recommendedName>
        <fullName evidence="4">DUF1453 domain-containing protein</fullName>
    </recommendedName>
</protein>
<dbReference type="EMBL" id="JACHDP010000001">
    <property type="protein sequence ID" value="MBB5476119.1"/>
    <property type="molecule type" value="Genomic_DNA"/>
</dbReference>
<dbReference type="AlphaFoldDB" id="A0A840VV87"/>
<evidence type="ECO:0000256" key="1">
    <source>
        <dbReference type="SAM" id="Phobius"/>
    </source>
</evidence>
<keyword evidence="3" id="KW-1185">Reference proteome</keyword>
<evidence type="ECO:0000313" key="2">
    <source>
        <dbReference type="EMBL" id="MBB5476119.1"/>
    </source>
</evidence>
<feature type="transmembrane region" description="Helical" evidence="1">
    <location>
        <begin position="94"/>
        <end position="113"/>
    </location>
</feature>
<feature type="transmembrane region" description="Helical" evidence="1">
    <location>
        <begin position="32"/>
        <end position="48"/>
    </location>
</feature>
<dbReference type="Proteomes" id="UP000586947">
    <property type="component" value="Unassembled WGS sequence"/>
</dbReference>
<accession>A0A840VV87</accession>
<keyword evidence="1" id="KW-1133">Transmembrane helix</keyword>
<evidence type="ECO:0000313" key="3">
    <source>
        <dbReference type="Proteomes" id="UP000586947"/>
    </source>
</evidence>
<sequence>MNGWVLAAIIAIALIVIVVKRLIGEPLNGRDLWAPPVILTAIGLYTLFKTDGLHAVDYAWLVGGSALGLALGYLRGSLVVVYEKRGFLWQRYRGRTFAAIVGTLVVMFGYSLLADKFGMQAAARPIQLSIGISFIGEALAVTRQGIAMRVPFAPERR</sequence>
<reference evidence="2 3" key="1">
    <citation type="submission" date="2020-08" db="EMBL/GenBank/DDBJ databases">
        <title>Sequencing the genomes of 1000 actinobacteria strains.</title>
        <authorList>
            <person name="Klenk H.-P."/>
        </authorList>
    </citation>
    <scope>NUCLEOTIDE SEQUENCE [LARGE SCALE GENOMIC DNA]</scope>
    <source>
        <strain evidence="2 3">DSM 103125</strain>
    </source>
</reference>